<keyword evidence="1" id="KW-0472">Membrane</keyword>
<dbReference type="EMBL" id="BONQ01000079">
    <property type="protein sequence ID" value="GIG47003.1"/>
    <property type="molecule type" value="Genomic_DNA"/>
</dbReference>
<feature type="transmembrane region" description="Helical" evidence="1">
    <location>
        <begin position="70"/>
        <end position="92"/>
    </location>
</feature>
<keyword evidence="1" id="KW-0812">Transmembrane</keyword>
<accession>A0A919PRD7</accession>
<reference evidence="2" key="1">
    <citation type="submission" date="2021-01" db="EMBL/GenBank/DDBJ databases">
        <title>Whole genome shotgun sequence of Dactylosporangium siamense NBRC 106093.</title>
        <authorList>
            <person name="Komaki H."/>
            <person name="Tamura T."/>
        </authorList>
    </citation>
    <scope>NUCLEOTIDE SEQUENCE</scope>
    <source>
        <strain evidence="2">NBRC 106093</strain>
    </source>
</reference>
<evidence type="ECO:0000313" key="2">
    <source>
        <dbReference type="EMBL" id="GIG47003.1"/>
    </source>
</evidence>
<dbReference type="Proteomes" id="UP000660611">
    <property type="component" value="Unassembled WGS sequence"/>
</dbReference>
<sequence length="104" mass="10858">MLLEIGQALWGETTRIADAIALAPTPSPQPTINTNGVLDFFIQKIVPILLAVLGVIFIGRASKGEVSRVLTSSAIAIIGLAFVAGAASLFFFGDSLVKLIFGTN</sequence>
<feature type="transmembrane region" description="Helical" evidence="1">
    <location>
        <begin position="40"/>
        <end position="58"/>
    </location>
</feature>
<name>A0A919PRD7_9ACTN</name>
<evidence type="ECO:0000256" key="1">
    <source>
        <dbReference type="SAM" id="Phobius"/>
    </source>
</evidence>
<organism evidence="2 3">
    <name type="scientific">Dactylosporangium siamense</name>
    <dbReference type="NCBI Taxonomy" id="685454"/>
    <lineage>
        <taxon>Bacteria</taxon>
        <taxon>Bacillati</taxon>
        <taxon>Actinomycetota</taxon>
        <taxon>Actinomycetes</taxon>
        <taxon>Micromonosporales</taxon>
        <taxon>Micromonosporaceae</taxon>
        <taxon>Dactylosporangium</taxon>
    </lineage>
</organism>
<dbReference type="RefSeq" id="WP_373318831.1">
    <property type="nucleotide sequence ID" value="NZ_BAAAVW010000016.1"/>
</dbReference>
<keyword evidence="1" id="KW-1133">Transmembrane helix</keyword>
<keyword evidence="3" id="KW-1185">Reference proteome</keyword>
<protein>
    <submittedName>
        <fullName evidence="2">Uncharacterized protein</fullName>
    </submittedName>
</protein>
<gene>
    <name evidence="2" type="ORF">Dsi01nite_050440</name>
</gene>
<evidence type="ECO:0000313" key="3">
    <source>
        <dbReference type="Proteomes" id="UP000660611"/>
    </source>
</evidence>
<dbReference type="AlphaFoldDB" id="A0A919PRD7"/>
<comment type="caution">
    <text evidence="2">The sequence shown here is derived from an EMBL/GenBank/DDBJ whole genome shotgun (WGS) entry which is preliminary data.</text>
</comment>
<proteinExistence type="predicted"/>